<dbReference type="Proteomes" id="UP001172457">
    <property type="component" value="Chromosome 5"/>
</dbReference>
<gene>
    <name evidence="1" type="ORF">OSB04_019058</name>
</gene>
<dbReference type="PANTHER" id="PTHR24121">
    <property type="entry name" value="NO MECHANORECEPTOR POTENTIAL C, ISOFORM D-RELATED"/>
    <property type="match status" value="1"/>
</dbReference>
<dbReference type="InterPro" id="IPR002110">
    <property type="entry name" value="Ankyrin_rpt"/>
</dbReference>
<dbReference type="EMBL" id="JARYMX010000005">
    <property type="protein sequence ID" value="KAJ9546515.1"/>
    <property type="molecule type" value="Genomic_DNA"/>
</dbReference>
<sequence length="269" mass="29849">MNASNTSSGLSNASTPSNQQLNQLMISIGPQPLPPPQLNLPHADLIEGTRENYIKIGVPLYEASIKGHWEAAKVILDRQPGLVRFAITEYYETPLHIAASSESTRSMEEFVENLVNLMEKKDLELQNKNYNTALSLAAMAGSVKLAKIMVKKNKDVLEIPGSQGMMPLHMAALSAKHDMVKYLYDNSHKMSSHFWTNENRGLVLLKCVEADLFDVALKIVNDCTDLTTMKSLLTEVLLSLAQKTDAFRGIKPPIISRKIKSSKYSSLAY</sequence>
<comment type="caution">
    <text evidence="1">The sequence shown here is derived from an EMBL/GenBank/DDBJ whole genome shotgun (WGS) entry which is preliminary data.</text>
</comment>
<dbReference type="InterPro" id="IPR036770">
    <property type="entry name" value="Ankyrin_rpt-contain_sf"/>
</dbReference>
<keyword evidence="2" id="KW-1185">Reference proteome</keyword>
<reference evidence="1" key="1">
    <citation type="submission" date="2023-03" db="EMBL/GenBank/DDBJ databases">
        <title>Chromosome-scale reference genome and RAD-based genetic map of yellow starthistle (Centaurea solstitialis) reveal putative structural variation and QTLs associated with invader traits.</title>
        <authorList>
            <person name="Reatini B."/>
            <person name="Cang F.A."/>
            <person name="Jiang Q."/>
            <person name="Mckibben M.T.W."/>
            <person name="Barker M.S."/>
            <person name="Rieseberg L.H."/>
            <person name="Dlugosch K.M."/>
        </authorList>
    </citation>
    <scope>NUCLEOTIDE SEQUENCE</scope>
    <source>
        <strain evidence="1">CAN-66</strain>
        <tissue evidence="1">Leaf</tissue>
    </source>
</reference>
<organism evidence="1 2">
    <name type="scientific">Centaurea solstitialis</name>
    <name type="common">yellow star-thistle</name>
    <dbReference type="NCBI Taxonomy" id="347529"/>
    <lineage>
        <taxon>Eukaryota</taxon>
        <taxon>Viridiplantae</taxon>
        <taxon>Streptophyta</taxon>
        <taxon>Embryophyta</taxon>
        <taxon>Tracheophyta</taxon>
        <taxon>Spermatophyta</taxon>
        <taxon>Magnoliopsida</taxon>
        <taxon>eudicotyledons</taxon>
        <taxon>Gunneridae</taxon>
        <taxon>Pentapetalae</taxon>
        <taxon>asterids</taxon>
        <taxon>campanulids</taxon>
        <taxon>Asterales</taxon>
        <taxon>Asteraceae</taxon>
        <taxon>Carduoideae</taxon>
        <taxon>Cardueae</taxon>
        <taxon>Centaureinae</taxon>
        <taxon>Centaurea</taxon>
    </lineage>
</organism>
<dbReference type="SUPFAM" id="SSF48403">
    <property type="entry name" value="Ankyrin repeat"/>
    <property type="match status" value="1"/>
</dbReference>
<dbReference type="AlphaFoldDB" id="A0AA38WC09"/>
<evidence type="ECO:0000313" key="1">
    <source>
        <dbReference type="EMBL" id="KAJ9546515.1"/>
    </source>
</evidence>
<proteinExistence type="predicted"/>
<dbReference type="PANTHER" id="PTHR24121:SF16">
    <property type="entry name" value="NON-SPECIFIC SERINE_THREONINE PROTEIN KINASE"/>
    <property type="match status" value="1"/>
</dbReference>
<dbReference type="SMART" id="SM00248">
    <property type="entry name" value="ANK"/>
    <property type="match status" value="3"/>
</dbReference>
<evidence type="ECO:0000313" key="2">
    <source>
        <dbReference type="Proteomes" id="UP001172457"/>
    </source>
</evidence>
<name>A0AA38WC09_9ASTR</name>
<protein>
    <submittedName>
        <fullName evidence="1">Uncharacterized protein</fullName>
    </submittedName>
</protein>
<dbReference type="Gene3D" id="1.25.40.20">
    <property type="entry name" value="Ankyrin repeat-containing domain"/>
    <property type="match status" value="1"/>
</dbReference>
<dbReference type="Pfam" id="PF12796">
    <property type="entry name" value="Ank_2"/>
    <property type="match status" value="1"/>
</dbReference>
<accession>A0AA38WC09</accession>